<evidence type="ECO:0000313" key="6">
    <source>
        <dbReference type="EMBL" id="MBD8047542.1"/>
    </source>
</evidence>
<evidence type="ECO:0000259" key="5">
    <source>
        <dbReference type="Pfam" id="PF22435"/>
    </source>
</evidence>
<keyword evidence="3" id="KW-0808">Transferase</keyword>
<dbReference type="EMBL" id="JACSQB010000079">
    <property type="protein sequence ID" value="MBD8047542.1"/>
    <property type="molecule type" value="Genomic_DNA"/>
</dbReference>
<comment type="caution">
    <text evidence="6">The sequence shown here is derived from an EMBL/GenBank/DDBJ whole genome shotgun (WGS) entry which is preliminary data.</text>
</comment>
<comment type="similarity">
    <text evidence="1">Belongs to the class IV-like SAM-binding methyltransferase superfamily. RNA methyltransferase TrmH family.</text>
</comment>
<dbReference type="SUPFAM" id="SSF55315">
    <property type="entry name" value="L30e-like"/>
    <property type="match status" value="1"/>
</dbReference>
<feature type="domain" description="tRNA/rRNA methyltransferase SpoU type" evidence="4">
    <location>
        <begin position="143"/>
        <end position="282"/>
    </location>
</feature>
<proteinExistence type="inferred from homology"/>
<evidence type="ECO:0000256" key="1">
    <source>
        <dbReference type="ARBA" id="ARBA00007228"/>
    </source>
</evidence>
<dbReference type="RefSeq" id="WP_191740510.1">
    <property type="nucleotide sequence ID" value="NZ_JACSQB010000079.1"/>
</dbReference>
<feature type="domain" description="MRM3-like substrate binding" evidence="5">
    <location>
        <begin position="51"/>
        <end position="124"/>
    </location>
</feature>
<evidence type="ECO:0000259" key="4">
    <source>
        <dbReference type="Pfam" id="PF00588"/>
    </source>
</evidence>
<evidence type="ECO:0000256" key="3">
    <source>
        <dbReference type="ARBA" id="ARBA00022679"/>
    </source>
</evidence>
<dbReference type="Proteomes" id="UP000627166">
    <property type="component" value="Unassembled WGS sequence"/>
</dbReference>
<protein>
    <submittedName>
        <fullName evidence="6">RNA methyltransferase</fullName>
    </submittedName>
</protein>
<dbReference type="InterPro" id="IPR051259">
    <property type="entry name" value="rRNA_Methyltransferase"/>
</dbReference>
<evidence type="ECO:0000313" key="7">
    <source>
        <dbReference type="Proteomes" id="UP000627166"/>
    </source>
</evidence>
<organism evidence="6 7">
    <name type="scientific">Clostridium faecium</name>
    <dbReference type="NCBI Taxonomy" id="2762223"/>
    <lineage>
        <taxon>Bacteria</taxon>
        <taxon>Bacillati</taxon>
        <taxon>Bacillota</taxon>
        <taxon>Clostridia</taxon>
        <taxon>Eubacteriales</taxon>
        <taxon>Clostridiaceae</taxon>
        <taxon>Clostridium</taxon>
    </lineage>
</organism>
<dbReference type="InterPro" id="IPR029026">
    <property type="entry name" value="tRNA_m1G_MTases_N"/>
</dbReference>
<dbReference type="CDD" id="cd18104">
    <property type="entry name" value="SpoU-like_RNA-MTase"/>
    <property type="match status" value="1"/>
</dbReference>
<dbReference type="InterPro" id="IPR029064">
    <property type="entry name" value="Ribosomal_eL30-like_sf"/>
</dbReference>
<dbReference type="Pfam" id="PF22435">
    <property type="entry name" value="MRM3-like_sub_bind"/>
    <property type="match status" value="1"/>
</dbReference>
<dbReference type="PANTHER" id="PTHR43191:SF2">
    <property type="entry name" value="RRNA METHYLTRANSFERASE 3, MITOCHONDRIAL"/>
    <property type="match status" value="1"/>
</dbReference>
<evidence type="ECO:0000256" key="2">
    <source>
        <dbReference type="ARBA" id="ARBA00022603"/>
    </source>
</evidence>
<dbReference type="InterPro" id="IPR001537">
    <property type="entry name" value="SpoU_MeTrfase"/>
</dbReference>
<dbReference type="PANTHER" id="PTHR43191">
    <property type="entry name" value="RRNA METHYLTRANSFERASE 3"/>
    <property type="match status" value="1"/>
</dbReference>
<reference evidence="6 7" key="1">
    <citation type="submission" date="2020-08" db="EMBL/GenBank/DDBJ databases">
        <title>A Genomic Blueprint of the Chicken Gut Microbiome.</title>
        <authorList>
            <person name="Gilroy R."/>
            <person name="Ravi A."/>
            <person name="Getino M."/>
            <person name="Pursley I."/>
            <person name="Horton D.L."/>
            <person name="Alikhan N.-F."/>
            <person name="Baker D."/>
            <person name="Gharbi K."/>
            <person name="Hall N."/>
            <person name="Watson M."/>
            <person name="Adriaenssens E.M."/>
            <person name="Foster-Nyarko E."/>
            <person name="Jarju S."/>
            <person name="Secka A."/>
            <person name="Antonio M."/>
            <person name="Oren A."/>
            <person name="Chaudhuri R."/>
            <person name="La Ragione R.M."/>
            <person name="Hildebrand F."/>
            <person name="Pallen M.J."/>
        </authorList>
    </citation>
    <scope>NUCLEOTIDE SEQUENCE [LARGE SCALE GENOMIC DNA]</scope>
    <source>
        <strain evidence="6 7">N37</strain>
    </source>
</reference>
<gene>
    <name evidence="6" type="ORF">H9637_10910</name>
</gene>
<keyword evidence="2 6" id="KW-0489">Methyltransferase</keyword>
<dbReference type="GO" id="GO:0008168">
    <property type="term" value="F:methyltransferase activity"/>
    <property type="evidence" value="ECO:0007669"/>
    <property type="project" value="UniProtKB-KW"/>
</dbReference>
<dbReference type="InterPro" id="IPR029028">
    <property type="entry name" value="Alpha/beta_knot_MTases"/>
</dbReference>
<dbReference type="GO" id="GO:0032259">
    <property type="term" value="P:methylation"/>
    <property type="evidence" value="ECO:0007669"/>
    <property type="project" value="UniProtKB-KW"/>
</dbReference>
<dbReference type="Gene3D" id="3.30.1330.30">
    <property type="match status" value="1"/>
</dbReference>
<keyword evidence="7" id="KW-1185">Reference proteome</keyword>
<dbReference type="Pfam" id="PF00588">
    <property type="entry name" value="SpoU_methylase"/>
    <property type="match status" value="1"/>
</dbReference>
<dbReference type="SUPFAM" id="SSF75217">
    <property type="entry name" value="alpha/beta knot"/>
    <property type="match status" value="1"/>
</dbReference>
<dbReference type="Gene3D" id="3.40.1280.10">
    <property type="match status" value="1"/>
</dbReference>
<name>A0ABR8YTE6_9CLOT</name>
<sequence length="296" mass="33546">MSNFKDLKEYTLEEKQKLFLAKYGDKFKFHGKKSKIIDRIISLNKNTKPNPEKLAVIEGIWALNLALKYNIPIKYFAICLEKIHSPESQKLIDDYAHLAEECCILSEKVFNSISEKENSQGVMAVCYLQNKTLDDIFVTNNSIILILDGLEIPGNVGTIIRSADATDIDAIIINNRKTRLNHPKLIRSSMGSCFKVPIVESNFDEIKKWLSKKNFKTIITDTEASTNYYDLNYKGRVAIIMGSEKYGVSKDWYNMDYIGVSIPMLGDCDSLNVGVASTIILYEASLKNKGMIKNRS</sequence>
<accession>A0ABR8YTE6</accession>
<dbReference type="InterPro" id="IPR053888">
    <property type="entry name" value="MRM3-like_sub_bind"/>
</dbReference>